<protein>
    <submittedName>
        <fullName evidence="1">Uncharacterized protein</fullName>
    </submittedName>
</protein>
<dbReference type="Proteomes" id="UP000008311">
    <property type="component" value="Unassembled WGS sequence"/>
</dbReference>
<dbReference type="STRING" id="3988.B9T3H5"/>
<proteinExistence type="predicted"/>
<keyword evidence="2" id="KW-1185">Reference proteome</keyword>
<dbReference type="InParanoid" id="B9T3H5"/>
<sequence length="108" mass="12084">MGLSMETCTDNRHFLMVFPLLRVALFTPPDILCQIVARLFISLIKELAIFVASIIQVHGEGWTSGMRESGSINKRIIAPPELAKVTINEISSNSQPTYAIYPRTDYNT</sequence>
<organism evidence="1 2">
    <name type="scientific">Ricinus communis</name>
    <name type="common">Castor bean</name>
    <dbReference type="NCBI Taxonomy" id="3988"/>
    <lineage>
        <taxon>Eukaryota</taxon>
        <taxon>Viridiplantae</taxon>
        <taxon>Streptophyta</taxon>
        <taxon>Embryophyta</taxon>
        <taxon>Tracheophyta</taxon>
        <taxon>Spermatophyta</taxon>
        <taxon>Magnoliopsida</taxon>
        <taxon>eudicotyledons</taxon>
        <taxon>Gunneridae</taxon>
        <taxon>Pentapetalae</taxon>
        <taxon>rosids</taxon>
        <taxon>fabids</taxon>
        <taxon>Malpighiales</taxon>
        <taxon>Euphorbiaceae</taxon>
        <taxon>Acalyphoideae</taxon>
        <taxon>Acalypheae</taxon>
        <taxon>Ricinus</taxon>
    </lineage>
</organism>
<reference evidence="2" key="1">
    <citation type="journal article" date="2010" name="Nat. Biotechnol.">
        <title>Draft genome sequence of the oilseed species Ricinus communis.</title>
        <authorList>
            <person name="Chan A.P."/>
            <person name="Crabtree J."/>
            <person name="Zhao Q."/>
            <person name="Lorenzi H."/>
            <person name="Orvis J."/>
            <person name="Puiu D."/>
            <person name="Melake-Berhan A."/>
            <person name="Jones K.M."/>
            <person name="Redman J."/>
            <person name="Chen G."/>
            <person name="Cahoon E.B."/>
            <person name="Gedil M."/>
            <person name="Stanke M."/>
            <person name="Haas B.J."/>
            <person name="Wortman J.R."/>
            <person name="Fraser-Liggett C.M."/>
            <person name="Ravel J."/>
            <person name="Rabinowicz P.D."/>
        </authorList>
    </citation>
    <scope>NUCLEOTIDE SEQUENCE [LARGE SCALE GENOMIC DNA]</scope>
    <source>
        <strain evidence="2">cv. Hale</strain>
    </source>
</reference>
<gene>
    <name evidence="1" type="ORF">RCOM_0064260</name>
</gene>
<evidence type="ECO:0000313" key="2">
    <source>
        <dbReference type="Proteomes" id="UP000008311"/>
    </source>
</evidence>
<name>B9T3H5_RICCO</name>
<evidence type="ECO:0000313" key="1">
    <source>
        <dbReference type="EMBL" id="EEF29587.1"/>
    </source>
</evidence>
<accession>B9T3H5</accession>
<dbReference type="AlphaFoldDB" id="B9T3H5"/>
<dbReference type="EMBL" id="EQ974419">
    <property type="protein sequence ID" value="EEF29587.1"/>
    <property type="molecule type" value="Genomic_DNA"/>
</dbReference>